<dbReference type="InterPro" id="IPR052337">
    <property type="entry name" value="SAT4-like"/>
</dbReference>
<keyword evidence="10" id="KW-1185">Reference proteome</keyword>
<sequence length="193" mass="21435">MRRTSQTSLGQHGGHPQDPDGLPSCLLQRHGHRELSYLFFYLRIFVTKGFRTAAWNVAFSTIGAFNLLTDVMIMVLPLHFIWKLQMSAGTKLALYVIFGLGFFLNACEPMLRPVFNAAFPKLFASDKAGYSTHPPTGASGSKNSAFGRMNDVDSEFQLTQLEERTGSREGRTGDGDEGSLDGRSQDWSTHVRV</sequence>
<dbReference type="PANTHER" id="PTHR33048:SF161">
    <property type="entry name" value="INTEGRAL MEMBRANE PROTEIN"/>
    <property type="match status" value="1"/>
</dbReference>
<evidence type="ECO:0000256" key="6">
    <source>
        <dbReference type="SAM" id="MobiDB-lite"/>
    </source>
</evidence>
<proteinExistence type="inferred from homology"/>
<dbReference type="Proteomes" id="UP000215289">
    <property type="component" value="Unassembled WGS sequence"/>
</dbReference>
<dbReference type="Pfam" id="PF20684">
    <property type="entry name" value="Fung_rhodopsin"/>
    <property type="match status" value="1"/>
</dbReference>
<feature type="transmembrane region" description="Helical" evidence="7">
    <location>
        <begin position="53"/>
        <end position="80"/>
    </location>
</feature>
<comment type="caution">
    <text evidence="9">The sequence shown here is derived from an EMBL/GenBank/DDBJ whole genome shotgun (WGS) entry which is preliminary data.</text>
</comment>
<comment type="subcellular location">
    <subcellularLocation>
        <location evidence="1">Membrane</location>
        <topology evidence="1">Multi-pass membrane protein</topology>
    </subcellularLocation>
</comment>
<dbReference type="InterPro" id="IPR049326">
    <property type="entry name" value="Rhodopsin_dom_fungi"/>
</dbReference>
<keyword evidence="2 7" id="KW-0812">Transmembrane</keyword>
<evidence type="ECO:0000256" key="7">
    <source>
        <dbReference type="SAM" id="Phobius"/>
    </source>
</evidence>
<feature type="domain" description="Rhodopsin" evidence="8">
    <location>
        <begin position="59"/>
        <end position="107"/>
    </location>
</feature>
<feature type="compositionally biased region" description="Polar residues" evidence="6">
    <location>
        <begin position="1"/>
        <end position="10"/>
    </location>
</feature>
<evidence type="ECO:0000256" key="1">
    <source>
        <dbReference type="ARBA" id="ARBA00004141"/>
    </source>
</evidence>
<keyword evidence="3 7" id="KW-1133">Transmembrane helix</keyword>
<evidence type="ECO:0000256" key="4">
    <source>
        <dbReference type="ARBA" id="ARBA00023136"/>
    </source>
</evidence>
<organism evidence="9 10">
    <name type="scientific">Aspergillus turcosus</name>
    <dbReference type="NCBI Taxonomy" id="1245748"/>
    <lineage>
        <taxon>Eukaryota</taxon>
        <taxon>Fungi</taxon>
        <taxon>Dikarya</taxon>
        <taxon>Ascomycota</taxon>
        <taxon>Pezizomycotina</taxon>
        <taxon>Eurotiomycetes</taxon>
        <taxon>Eurotiomycetidae</taxon>
        <taxon>Eurotiales</taxon>
        <taxon>Aspergillaceae</taxon>
        <taxon>Aspergillus</taxon>
        <taxon>Aspergillus subgen. Fumigati</taxon>
    </lineage>
</organism>
<dbReference type="PANTHER" id="PTHR33048">
    <property type="entry name" value="PTH11-LIKE INTEGRAL MEMBRANE PROTEIN (AFU_ORTHOLOGUE AFUA_5G11245)"/>
    <property type="match status" value="1"/>
</dbReference>
<comment type="similarity">
    <text evidence="5">Belongs to the SAT4 family.</text>
</comment>
<dbReference type="EMBL" id="NIDN02000094">
    <property type="protein sequence ID" value="RLL96937.1"/>
    <property type="molecule type" value="Genomic_DNA"/>
</dbReference>
<dbReference type="GO" id="GO:0016020">
    <property type="term" value="C:membrane"/>
    <property type="evidence" value="ECO:0007669"/>
    <property type="project" value="UniProtKB-SubCell"/>
</dbReference>
<evidence type="ECO:0000256" key="3">
    <source>
        <dbReference type="ARBA" id="ARBA00022989"/>
    </source>
</evidence>
<accession>A0A229X4N3</accession>
<protein>
    <recommendedName>
        <fullName evidence="8">Rhodopsin domain-containing protein</fullName>
    </recommendedName>
</protein>
<evidence type="ECO:0000313" key="10">
    <source>
        <dbReference type="Proteomes" id="UP000215289"/>
    </source>
</evidence>
<feature type="compositionally biased region" description="Basic and acidic residues" evidence="6">
    <location>
        <begin position="161"/>
        <end position="174"/>
    </location>
</feature>
<gene>
    <name evidence="9" type="ORF">CFD26_104441</name>
</gene>
<reference evidence="9 10" key="1">
    <citation type="submission" date="2018-08" db="EMBL/GenBank/DDBJ databases">
        <title>Draft genome sequences of two Aspergillus turcosus clinical strains isolated from bronchoalveolar lavage fluid: one azole-susceptible and the other azole-resistant.</title>
        <authorList>
            <person name="Parent-Michaud M."/>
            <person name="Dufresne P.J."/>
            <person name="Fournier E."/>
            <person name="Martineau C."/>
            <person name="Moreira S."/>
            <person name="Perkins V."/>
            <person name="De Repentigny L."/>
            <person name="Dufresne S.F."/>
        </authorList>
    </citation>
    <scope>NUCLEOTIDE SEQUENCE [LARGE SCALE GENOMIC DNA]</scope>
    <source>
        <strain evidence="9">HMR AF 1038</strain>
    </source>
</reference>
<name>A0A229X4N3_9EURO</name>
<dbReference type="OrthoDB" id="10017208at2759"/>
<evidence type="ECO:0000259" key="8">
    <source>
        <dbReference type="Pfam" id="PF20684"/>
    </source>
</evidence>
<evidence type="ECO:0000256" key="5">
    <source>
        <dbReference type="ARBA" id="ARBA00038359"/>
    </source>
</evidence>
<evidence type="ECO:0000256" key="2">
    <source>
        <dbReference type="ARBA" id="ARBA00022692"/>
    </source>
</evidence>
<keyword evidence="4 7" id="KW-0472">Membrane</keyword>
<feature type="transmembrane region" description="Helical" evidence="7">
    <location>
        <begin position="92"/>
        <end position="111"/>
    </location>
</feature>
<feature type="region of interest" description="Disordered" evidence="6">
    <location>
        <begin position="159"/>
        <end position="193"/>
    </location>
</feature>
<evidence type="ECO:0000313" key="9">
    <source>
        <dbReference type="EMBL" id="RLL96937.1"/>
    </source>
</evidence>
<dbReference type="AlphaFoldDB" id="A0A229X4N3"/>
<feature type="region of interest" description="Disordered" evidence="6">
    <location>
        <begin position="1"/>
        <end position="20"/>
    </location>
</feature>